<keyword evidence="4 6" id="KW-1133">Transmembrane helix</keyword>
<keyword evidence="3 6" id="KW-0812">Transmembrane</keyword>
<evidence type="ECO:0000313" key="8">
    <source>
        <dbReference type="Proteomes" id="UP000282002"/>
    </source>
</evidence>
<protein>
    <submittedName>
        <fullName evidence="7">Cytochrome c oxidase assembly protein</fullName>
    </submittedName>
</protein>
<feature type="transmembrane region" description="Helical" evidence="6">
    <location>
        <begin position="100"/>
        <end position="116"/>
    </location>
</feature>
<dbReference type="AlphaFoldDB" id="A0A3S8U3C8"/>
<evidence type="ECO:0000256" key="3">
    <source>
        <dbReference type="ARBA" id="ARBA00022692"/>
    </source>
</evidence>
<sequence length="236" mass="24598">MDLAALQGIYCGPAPDPAGLWSRWNLDPALLAALSLMAVSVRRKPMALSGVAVLAVAFVSPLCALSAALFSARVVHHVLLVAVAAPLLAAGMAKGTARSTVLAFVAATAVLWLWHLPAAYDLALGNIAVYWLMQASLLGTAVAFWASVLHPAQPPHLAIMATLGAFVQMALLGALLTFAPEGLYAIHTTAPMAFGLSQLADQQLGGLIMWIPAGLPFLVIIGLIGRRGWRRLGALA</sequence>
<dbReference type="KEGG" id="taw:EI545_04270"/>
<keyword evidence="8" id="KW-1185">Reference proteome</keyword>
<feature type="transmembrane region" description="Helical" evidence="6">
    <location>
        <begin position="128"/>
        <end position="150"/>
    </location>
</feature>
<feature type="transmembrane region" description="Helical" evidence="6">
    <location>
        <begin position="74"/>
        <end position="93"/>
    </location>
</feature>
<evidence type="ECO:0000256" key="2">
    <source>
        <dbReference type="ARBA" id="ARBA00022475"/>
    </source>
</evidence>
<proteinExistence type="predicted"/>
<accession>A0A3S8U3C8</accession>
<dbReference type="RefSeq" id="WP_125324323.1">
    <property type="nucleotide sequence ID" value="NZ_CP034328.1"/>
</dbReference>
<dbReference type="Proteomes" id="UP000282002">
    <property type="component" value="Chromosome"/>
</dbReference>
<dbReference type="GO" id="GO:0005886">
    <property type="term" value="C:plasma membrane"/>
    <property type="evidence" value="ECO:0007669"/>
    <property type="project" value="UniProtKB-SubCell"/>
</dbReference>
<keyword evidence="5 6" id="KW-0472">Membrane</keyword>
<name>A0A3S8U3C8_9RHOB</name>
<organism evidence="7 8">
    <name type="scientific">Tabrizicola piscis</name>
    <dbReference type="NCBI Taxonomy" id="2494374"/>
    <lineage>
        <taxon>Bacteria</taxon>
        <taxon>Pseudomonadati</taxon>
        <taxon>Pseudomonadota</taxon>
        <taxon>Alphaproteobacteria</taxon>
        <taxon>Rhodobacterales</taxon>
        <taxon>Paracoccaceae</taxon>
        <taxon>Tabrizicola</taxon>
    </lineage>
</organism>
<evidence type="ECO:0000256" key="6">
    <source>
        <dbReference type="SAM" id="Phobius"/>
    </source>
</evidence>
<feature type="transmembrane region" description="Helical" evidence="6">
    <location>
        <begin position="46"/>
        <end position="68"/>
    </location>
</feature>
<evidence type="ECO:0000313" key="7">
    <source>
        <dbReference type="EMBL" id="AZL58122.1"/>
    </source>
</evidence>
<keyword evidence="2" id="KW-1003">Cell membrane</keyword>
<dbReference type="EMBL" id="CP034328">
    <property type="protein sequence ID" value="AZL58122.1"/>
    <property type="molecule type" value="Genomic_DNA"/>
</dbReference>
<evidence type="ECO:0000256" key="1">
    <source>
        <dbReference type="ARBA" id="ARBA00004651"/>
    </source>
</evidence>
<evidence type="ECO:0000256" key="4">
    <source>
        <dbReference type="ARBA" id="ARBA00022989"/>
    </source>
</evidence>
<feature type="transmembrane region" description="Helical" evidence="6">
    <location>
        <begin position="157"/>
        <end position="179"/>
    </location>
</feature>
<comment type="subcellular location">
    <subcellularLocation>
        <location evidence="1">Cell membrane</location>
        <topology evidence="1">Multi-pass membrane protein</topology>
    </subcellularLocation>
</comment>
<gene>
    <name evidence="7" type="ORF">EI545_04270</name>
</gene>
<dbReference type="OrthoDB" id="259025at2"/>
<feature type="transmembrane region" description="Helical" evidence="6">
    <location>
        <begin position="207"/>
        <end position="225"/>
    </location>
</feature>
<evidence type="ECO:0000256" key="5">
    <source>
        <dbReference type="ARBA" id="ARBA00023136"/>
    </source>
</evidence>
<dbReference type="InterPro" id="IPR019108">
    <property type="entry name" value="Caa3_assmbl_CtaG-rel"/>
</dbReference>
<dbReference type="Pfam" id="PF09678">
    <property type="entry name" value="Caa3_CtaG"/>
    <property type="match status" value="1"/>
</dbReference>
<reference evidence="7 8" key="1">
    <citation type="submission" date="2018-12" db="EMBL/GenBank/DDBJ databases">
        <title>Complete genome sequencing of Tabrizicola sp. K13M18.</title>
        <authorList>
            <person name="Bae J.-W."/>
        </authorList>
    </citation>
    <scope>NUCLEOTIDE SEQUENCE [LARGE SCALE GENOMIC DNA]</scope>
    <source>
        <strain evidence="7 8">K13M18</strain>
    </source>
</reference>